<feature type="binding site" evidence="3">
    <location>
        <position position="95"/>
    </location>
    <ligand>
        <name>Zn(2+)</name>
        <dbReference type="ChEBI" id="CHEBI:29105"/>
    </ligand>
</feature>
<dbReference type="GO" id="GO:0004089">
    <property type="term" value="F:carbonate dehydratase activity"/>
    <property type="evidence" value="ECO:0007669"/>
    <property type="project" value="InterPro"/>
</dbReference>
<comment type="caution">
    <text evidence="5">The sequence shown here is derived from an EMBL/GenBank/DDBJ whole genome shotgun (WGS) entry which is preliminary data.</text>
</comment>
<feature type="binding site" evidence="3">
    <location>
        <position position="149"/>
    </location>
    <ligand>
        <name>Zn(2+)</name>
        <dbReference type="ChEBI" id="CHEBI:29105"/>
    </ligand>
</feature>
<keyword evidence="3" id="KW-0862">Zinc</keyword>
<dbReference type="InterPro" id="IPR036874">
    <property type="entry name" value="Carbonic_anhydrase_sf"/>
</dbReference>
<dbReference type="InterPro" id="IPR001765">
    <property type="entry name" value="Carbonic_anhydrase"/>
</dbReference>
<dbReference type="PANTHER" id="PTHR11002">
    <property type="entry name" value="CARBONIC ANHYDRASE"/>
    <property type="match status" value="1"/>
</dbReference>
<dbReference type="AlphaFoldDB" id="A0A4V2GA69"/>
<reference evidence="5 6" key="1">
    <citation type="submission" date="2019-02" db="EMBL/GenBank/DDBJ databases">
        <title>Sequencing the genomes of 1000 actinobacteria strains.</title>
        <authorList>
            <person name="Klenk H.-P."/>
        </authorList>
    </citation>
    <scope>NUCLEOTIDE SEQUENCE [LARGE SCALE GENOMIC DNA]</scope>
    <source>
        <strain evidence="5 6">DSM 17364</strain>
    </source>
</reference>
<dbReference type="SMART" id="SM00947">
    <property type="entry name" value="Pro_CA"/>
    <property type="match status" value="1"/>
</dbReference>
<dbReference type="OrthoDB" id="9797527at2"/>
<comment type="similarity">
    <text evidence="1">Belongs to the beta-class carbonic anhydrase family.</text>
</comment>
<feature type="chain" id="PRO_5020826619" evidence="4">
    <location>
        <begin position="39"/>
        <end position="251"/>
    </location>
</feature>
<gene>
    <name evidence="5" type="ORF">EV380_2683</name>
</gene>
<dbReference type="SUPFAM" id="SSF53056">
    <property type="entry name" value="beta-carbonic anhydrase, cab"/>
    <property type="match status" value="1"/>
</dbReference>
<keyword evidence="6" id="KW-1185">Reference proteome</keyword>
<protein>
    <submittedName>
        <fullName evidence="5">Carbonic anhydrase</fullName>
    </submittedName>
</protein>
<proteinExistence type="inferred from homology"/>
<keyword evidence="3" id="KW-0479">Metal-binding</keyword>
<evidence type="ECO:0000313" key="5">
    <source>
        <dbReference type="EMBL" id="RZU63076.1"/>
    </source>
</evidence>
<sequence>MTASFDVTTVGPSRRSLLAGAGALAALSALSACAPAPAAEHEDAPAPTTPEEALSLLRAGNERFAAGEAHHPNQGVDARTDVAGHQTPWALVHGCVDSRVAPELVFDQGIGDIFTTRTAGAVLDDTLVGSMEFAVGSPYEVPALIILGHTGCGAVTATVDAVAADPENPQAPGEVADIVDEIAPVVRNAASLADQSEFVDSVVRANTVAVAEALVERSAIIRAAVDAGRTRVVPAVYDLETGLVDWSPAGS</sequence>
<dbReference type="PROSITE" id="PS51318">
    <property type="entry name" value="TAT"/>
    <property type="match status" value="1"/>
</dbReference>
<evidence type="ECO:0000256" key="4">
    <source>
        <dbReference type="SAM" id="SignalP"/>
    </source>
</evidence>
<dbReference type="RefSeq" id="WP_130451551.1">
    <property type="nucleotide sequence ID" value="NZ_SHLA01000001.1"/>
</dbReference>
<dbReference type="Gene3D" id="3.40.1050.10">
    <property type="entry name" value="Carbonic anhydrase"/>
    <property type="match status" value="1"/>
</dbReference>
<evidence type="ECO:0000313" key="6">
    <source>
        <dbReference type="Proteomes" id="UP000292685"/>
    </source>
</evidence>
<feature type="signal peptide" evidence="4">
    <location>
        <begin position="1"/>
        <end position="38"/>
    </location>
</feature>
<dbReference type="Proteomes" id="UP000292685">
    <property type="component" value="Unassembled WGS sequence"/>
</dbReference>
<organism evidence="5 6">
    <name type="scientific">Zhihengliuella halotolerans</name>
    <dbReference type="NCBI Taxonomy" id="370736"/>
    <lineage>
        <taxon>Bacteria</taxon>
        <taxon>Bacillati</taxon>
        <taxon>Actinomycetota</taxon>
        <taxon>Actinomycetes</taxon>
        <taxon>Micrococcales</taxon>
        <taxon>Micrococcaceae</taxon>
        <taxon>Zhihengliuella</taxon>
    </lineage>
</organism>
<accession>A0A4V2GA69</accession>
<dbReference type="EMBL" id="SHLA01000001">
    <property type="protein sequence ID" value="RZU63076.1"/>
    <property type="molecule type" value="Genomic_DNA"/>
</dbReference>
<name>A0A4V2GA69_9MICC</name>
<dbReference type="Pfam" id="PF00484">
    <property type="entry name" value="Pro_CA"/>
    <property type="match status" value="1"/>
</dbReference>
<evidence type="ECO:0000256" key="2">
    <source>
        <dbReference type="ARBA" id="ARBA00024993"/>
    </source>
</evidence>
<feature type="binding site" evidence="3">
    <location>
        <position position="97"/>
    </location>
    <ligand>
        <name>Zn(2+)</name>
        <dbReference type="ChEBI" id="CHEBI:29105"/>
    </ligand>
</feature>
<keyword evidence="4" id="KW-0732">Signal</keyword>
<evidence type="ECO:0000256" key="1">
    <source>
        <dbReference type="ARBA" id="ARBA00006217"/>
    </source>
</evidence>
<dbReference type="PANTHER" id="PTHR11002:SF79">
    <property type="entry name" value="CARBONIC ANHYDRASE 2"/>
    <property type="match status" value="1"/>
</dbReference>
<dbReference type="GO" id="GO:0008270">
    <property type="term" value="F:zinc ion binding"/>
    <property type="evidence" value="ECO:0007669"/>
    <property type="project" value="InterPro"/>
</dbReference>
<dbReference type="InterPro" id="IPR006311">
    <property type="entry name" value="TAT_signal"/>
</dbReference>
<feature type="binding site" evidence="3">
    <location>
        <position position="152"/>
    </location>
    <ligand>
        <name>Zn(2+)</name>
        <dbReference type="ChEBI" id="CHEBI:29105"/>
    </ligand>
</feature>
<comment type="function">
    <text evidence="2">Catalyzes the reversible hydration of carbon dioxide to form bicarbonate.</text>
</comment>
<comment type="cofactor">
    <cofactor evidence="3">
        <name>Zn(2+)</name>
        <dbReference type="ChEBI" id="CHEBI:29105"/>
    </cofactor>
    <text evidence="3">Binds 1 zinc ion per subunit.</text>
</comment>
<evidence type="ECO:0000256" key="3">
    <source>
        <dbReference type="PIRSR" id="PIRSR601765-1"/>
    </source>
</evidence>